<keyword evidence="3" id="KW-1185">Reference proteome</keyword>
<protein>
    <submittedName>
        <fullName evidence="2">Pr6Pr family membrane protein</fullName>
    </submittedName>
</protein>
<name>A0ABS8PT52_9BACT</name>
<gene>
    <name evidence="2" type="ORF">LQ567_15765</name>
</gene>
<keyword evidence="1" id="KW-0812">Transmembrane</keyword>
<dbReference type="RefSeq" id="WP_231005679.1">
    <property type="nucleotide sequence ID" value="NZ_JAJNEC010000005.1"/>
</dbReference>
<keyword evidence="1" id="KW-0472">Membrane</keyword>
<feature type="transmembrane region" description="Helical" evidence="1">
    <location>
        <begin position="145"/>
        <end position="162"/>
    </location>
</feature>
<reference evidence="2 3" key="1">
    <citation type="submission" date="2021-11" db="EMBL/GenBank/DDBJ databases">
        <title>Genomic of Niabella pedocola.</title>
        <authorList>
            <person name="Wu T."/>
        </authorList>
    </citation>
    <scope>NUCLEOTIDE SEQUENCE [LARGE SCALE GENOMIC DNA]</scope>
    <source>
        <strain evidence="2 3">JCM 31011</strain>
    </source>
</reference>
<feature type="transmembrane region" description="Helical" evidence="1">
    <location>
        <begin position="12"/>
        <end position="31"/>
    </location>
</feature>
<dbReference type="InterPro" id="IPR049713">
    <property type="entry name" value="Pr6Pr-like"/>
</dbReference>
<feature type="transmembrane region" description="Helical" evidence="1">
    <location>
        <begin position="116"/>
        <end position="133"/>
    </location>
</feature>
<feature type="transmembrane region" description="Helical" evidence="1">
    <location>
        <begin position="73"/>
        <end position="96"/>
    </location>
</feature>
<sequence>MMHTQIRKRWLLILVTVVAWFAVALQLYLMLLNTKNPIGETLLRFFSYYTILTNVLVAVYGTVLLVKPSGRAGLFLIRPGTATAVAVYITIVGLVYNLVLRRLWSPEGWQWLVDELLHVGVPLLFILYWLIAIPKSTLYWKRIPGWLIYPAVYAICIFLRGAQSGFYPYPFVDVTVLGYPRALLNSLILTGGFLLVSAVFVGFGCWLSRANRSA</sequence>
<proteinExistence type="predicted"/>
<keyword evidence="1" id="KW-1133">Transmembrane helix</keyword>
<evidence type="ECO:0000313" key="2">
    <source>
        <dbReference type="EMBL" id="MCD2424237.1"/>
    </source>
</evidence>
<dbReference type="Proteomes" id="UP001199816">
    <property type="component" value="Unassembled WGS sequence"/>
</dbReference>
<comment type="caution">
    <text evidence="2">The sequence shown here is derived from an EMBL/GenBank/DDBJ whole genome shotgun (WGS) entry which is preliminary data.</text>
</comment>
<evidence type="ECO:0000313" key="3">
    <source>
        <dbReference type="Proteomes" id="UP001199816"/>
    </source>
</evidence>
<feature type="transmembrane region" description="Helical" evidence="1">
    <location>
        <begin position="182"/>
        <end position="207"/>
    </location>
</feature>
<accession>A0ABS8PT52</accession>
<evidence type="ECO:0000256" key="1">
    <source>
        <dbReference type="SAM" id="Phobius"/>
    </source>
</evidence>
<dbReference type="NCBIfam" id="NF038065">
    <property type="entry name" value="Pr6Pr"/>
    <property type="match status" value="1"/>
</dbReference>
<feature type="transmembrane region" description="Helical" evidence="1">
    <location>
        <begin position="46"/>
        <end position="66"/>
    </location>
</feature>
<organism evidence="2 3">
    <name type="scientific">Niabella pedocola</name>
    <dbReference type="NCBI Taxonomy" id="1752077"/>
    <lineage>
        <taxon>Bacteria</taxon>
        <taxon>Pseudomonadati</taxon>
        <taxon>Bacteroidota</taxon>
        <taxon>Chitinophagia</taxon>
        <taxon>Chitinophagales</taxon>
        <taxon>Chitinophagaceae</taxon>
        <taxon>Niabella</taxon>
    </lineage>
</organism>
<dbReference type="EMBL" id="JAJNEC010000005">
    <property type="protein sequence ID" value="MCD2424237.1"/>
    <property type="molecule type" value="Genomic_DNA"/>
</dbReference>